<evidence type="ECO:0000256" key="3">
    <source>
        <dbReference type="ARBA" id="ARBA00012922"/>
    </source>
</evidence>
<dbReference type="OrthoDB" id="6428749at2759"/>
<name>W9W9A2_9EURO</name>
<dbReference type="FunFam" id="3.90.1300.10:FF:000003">
    <property type="entry name" value="Amidase signature enzyme"/>
    <property type="match status" value="1"/>
</dbReference>
<keyword evidence="8" id="KW-1185">Reference proteome</keyword>
<gene>
    <name evidence="7" type="ORF">A1O7_01998</name>
</gene>
<feature type="region of interest" description="Disordered" evidence="5">
    <location>
        <begin position="223"/>
        <end position="351"/>
    </location>
</feature>
<dbReference type="InterPro" id="IPR036928">
    <property type="entry name" value="AS_sf"/>
</dbReference>
<sequence>MPRLSEQERGGDGVEHHVLNFTAFMTELLNHVHQAADDGDTFWEDRKRQLDSDLTRLRQHWSELPPLPRSGLSAATLSAVAQHHVDVQLVLMILYCQILRTISRKMTVSRRLQILRKSAAQTYYRDLLGSLRSTIDIFDYAYKLDATGTASSWPRCFGLFCAVSMLGIAKLRQDGDVDTDRERIENGLKIFRDLADTAETSGLAESAAEALDRILEGIEELAQQPSGATGAASTTAAPIDGADADSANVPQPSAPRPSPPARTESSDAPALKRTKKSNLAENSRRRKRPRTGAGPVAFDLSEQNPSWAVGQDHSYPQTVSFDGATSTPPQEASTSQGFEAPPFPHPQSAASSFTEQAGYFETELLPSHPNNMEECHPVHHWVHPPMVYAPPLYDDWWQYQFQSGGNAALEGNLQPMYHNIHPPLALPTSPWTMDTTAQYHGQHFGRDQQADALARRQSMPQLRIPSPASDQQQHNRSLPPSRRPSQVAMETIVAKAAQNAAEEQSSQGHYYEGTITNEGIIEYHPIHVSAPTLVTTGPFTGDGHGHHWGWAVIKQRQRDARFASLPDPYKGPLTTSQRSILSAPISQLVSDVQSGSLSPIDILRTYGKTTSIAHARTNCVTELLLPEAESWARDEKEVNLKGPLAGIPVSLKDSIAVGGFDVSVGYSRNVFKPYAEDGVVVKLLKRAGAIPHVKTALPITLLSFESTNDLWGVCRNPHNPKYSPGGSTGGEGALLALNGSRIGIGSDVAGSVRAPAAWSGINSLRCSTGRWPKVGMNTSMPGQEGIPSVFSPMARTLDDLTYFTRAFIGMKPWEVDYTVHPIPWRQEVYDTALEQKPLRIGLMATDGVCTPSPAIARGLDMTASALRSAGHQVVSIPVSSFPATATPALGLQIAATLLCADGGKTFKSFFRTGENNDPGAAQINFYMGLPRPVKYLWYLFTKYIKRDPVWAQILRYFHPLSAFENWQWVAKREKFRETWFSWLNAPDQNFDFILCPGNATPALPHGCMKEAVSSCGYTFLWNLLDYSAGIIPVSTVDAQKDALPTPFKPANGIERGAYKYYDAQEMAGLPIAVQIVGRRLTEEKVLAYMKVVTDSLAESGTVYEHLDVENLPEVEELDGAKHKTVEVDPKKIW</sequence>
<dbReference type="RefSeq" id="XP_007754224.1">
    <property type="nucleotide sequence ID" value="XM_007756034.1"/>
</dbReference>
<protein>
    <recommendedName>
        <fullName evidence="3">amidase</fullName>
        <ecNumber evidence="3">3.5.1.4</ecNumber>
    </recommendedName>
</protein>
<dbReference type="eggNOG" id="KOG1212">
    <property type="taxonomic scope" value="Eukaryota"/>
</dbReference>
<dbReference type="Pfam" id="PF01425">
    <property type="entry name" value="Amidase"/>
    <property type="match status" value="1"/>
</dbReference>
<dbReference type="PANTHER" id="PTHR46072:SF10">
    <property type="entry name" value="ACETAMIDASE"/>
    <property type="match status" value="1"/>
</dbReference>
<dbReference type="EMBL" id="AMGW01000002">
    <property type="protein sequence ID" value="EXJ61570.1"/>
    <property type="molecule type" value="Genomic_DNA"/>
</dbReference>
<comment type="catalytic activity">
    <reaction evidence="1">
        <text>a monocarboxylic acid amide + H2O = a monocarboxylate + NH4(+)</text>
        <dbReference type="Rhea" id="RHEA:12020"/>
        <dbReference type="ChEBI" id="CHEBI:15377"/>
        <dbReference type="ChEBI" id="CHEBI:28938"/>
        <dbReference type="ChEBI" id="CHEBI:35757"/>
        <dbReference type="ChEBI" id="CHEBI:83628"/>
        <dbReference type="EC" id="3.5.1.4"/>
    </reaction>
</comment>
<dbReference type="SUPFAM" id="SSF75304">
    <property type="entry name" value="Amidase signature (AS) enzymes"/>
    <property type="match status" value="1"/>
</dbReference>
<organism evidence="7 8">
    <name type="scientific">Cladophialophora yegresii CBS 114405</name>
    <dbReference type="NCBI Taxonomy" id="1182544"/>
    <lineage>
        <taxon>Eukaryota</taxon>
        <taxon>Fungi</taxon>
        <taxon>Dikarya</taxon>
        <taxon>Ascomycota</taxon>
        <taxon>Pezizomycotina</taxon>
        <taxon>Eurotiomycetes</taxon>
        <taxon>Chaetothyriomycetidae</taxon>
        <taxon>Chaetothyriales</taxon>
        <taxon>Herpotrichiellaceae</taxon>
        <taxon>Cladophialophora</taxon>
    </lineage>
</organism>
<evidence type="ECO:0000256" key="4">
    <source>
        <dbReference type="ARBA" id="ARBA00022801"/>
    </source>
</evidence>
<dbReference type="GeneID" id="19176609"/>
<keyword evidence="4" id="KW-0378">Hydrolase</keyword>
<accession>W9W9A2</accession>
<dbReference type="EC" id="3.5.1.4" evidence="3"/>
<feature type="domain" description="Amidase" evidence="6">
    <location>
        <begin position="601"/>
        <end position="1086"/>
    </location>
</feature>
<feature type="compositionally biased region" description="Polar residues" evidence="5">
    <location>
        <begin position="468"/>
        <end position="478"/>
    </location>
</feature>
<dbReference type="VEuPathDB" id="FungiDB:A1O7_01998"/>
<feature type="compositionally biased region" description="Low complexity" evidence="5">
    <location>
        <begin position="226"/>
        <end position="237"/>
    </location>
</feature>
<proteinExistence type="inferred from homology"/>
<dbReference type="CDD" id="cd12148">
    <property type="entry name" value="fungal_TF_MHR"/>
    <property type="match status" value="1"/>
</dbReference>
<dbReference type="InterPro" id="IPR023631">
    <property type="entry name" value="Amidase_dom"/>
</dbReference>
<evidence type="ECO:0000313" key="8">
    <source>
        <dbReference type="Proteomes" id="UP000019473"/>
    </source>
</evidence>
<dbReference type="PANTHER" id="PTHR46072">
    <property type="entry name" value="AMIDASE-RELATED-RELATED"/>
    <property type="match status" value="1"/>
</dbReference>
<evidence type="ECO:0000313" key="7">
    <source>
        <dbReference type="EMBL" id="EXJ61570.1"/>
    </source>
</evidence>
<evidence type="ECO:0000259" key="6">
    <source>
        <dbReference type="Pfam" id="PF01425"/>
    </source>
</evidence>
<feature type="region of interest" description="Disordered" evidence="5">
    <location>
        <begin position="463"/>
        <end position="486"/>
    </location>
</feature>
<dbReference type="Gene3D" id="3.90.1300.10">
    <property type="entry name" value="Amidase signature (AS) domain"/>
    <property type="match status" value="1"/>
</dbReference>
<dbReference type="STRING" id="1182544.W9W9A2"/>
<evidence type="ECO:0000256" key="1">
    <source>
        <dbReference type="ARBA" id="ARBA00001311"/>
    </source>
</evidence>
<dbReference type="Proteomes" id="UP000019473">
    <property type="component" value="Unassembled WGS sequence"/>
</dbReference>
<evidence type="ECO:0000256" key="5">
    <source>
        <dbReference type="SAM" id="MobiDB-lite"/>
    </source>
</evidence>
<dbReference type="AlphaFoldDB" id="W9W9A2"/>
<reference evidence="7 8" key="1">
    <citation type="submission" date="2013-03" db="EMBL/GenBank/DDBJ databases">
        <title>The Genome Sequence of Cladophialophora yegresii CBS 114405.</title>
        <authorList>
            <consortium name="The Broad Institute Genomics Platform"/>
            <person name="Cuomo C."/>
            <person name="de Hoog S."/>
            <person name="Gorbushina A."/>
            <person name="Walker B."/>
            <person name="Young S.K."/>
            <person name="Zeng Q."/>
            <person name="Gargeya S."/>
            <person name="Fitzgerald M."/>
            <person name="Haas B."/>
            <person name="Abouelleil A."/>
            <person name="Allen A.W."/>
            <person name="Alvarado L."/>
            <person name="Arachchi H.M."/>
            <person name="Berlin A.M."/>
            <person name="Chapman S.B."/>
            <person name="Gainer-Dewar J."/>
            <person name="Goldberg J."/>
            <person name="Griggs A."/>
            <person name="Gujja S."/>
            <person name="Hansen M."/>
            <person name="Howarth C."/>
            <person name="Imamovic A."/>
            <person name="Ireland A."/>
            <person name="Larimer J."/>
            <person name="McCowan C."/>
            <person name="Murphy C."/>
            <person name="Pearson M."/>
            <person name="Poon T.W."/>
            <person name="Priest M."/>
            <person name="Roberts A."/>
            <person name="Saif S."/>
            <person name="Shea T."/>
            <person name="Sisk P."/>
            <person name="Sykes S."/>
            <person name="Wortman J."/>
            <person name="Nusbaum C."/>
            <person name="Birren B."/>
        </authorList>
    </citation>
    <scope>NUCLEOTIDE SEQUENCE [LARGE SCALE GENOMIC DNA]</scope>
    <source>
        <strain evidence="7 8">CBS 114405</strain>
    </source>
</reference>
<comment type="caution">
    <text evidence="7">The sequence shown here is derived from an EMBL/GenBank/DDBJ whole genome shotgun (WGS) entry which is preliminary data.</text>
</comment>
<feature type="compositionally biased region" description="Polar residues" evidence="5">
    <location>
        <begin position="314"/>
        <end position="337"/>
    </location>
</feature>
<dbReference type="HOGENOM" id="CLU_278723_0_0_1"/>
<comment type="similarity">
    <text evidence="2">Belongs to the amidase family.</text>
</comment>
<evidence type="ECO:0000256" key="2">
    <source>
        <dbReference type="ARBA" id="ARBA00009199"/>
    </source>
</evidence>
<dbReference type="GO" id="GO:0004040">
    <property type="term" value="F:amidase activity"/>
    <property type="evidence" value="ECO:0007669"/>
    <property type="project" value="UniProtKB-EC"/>
</dbReference>